<gene>
    <name evidence="1" type="ORF">HPB50_027217</name>
</gene>
<organism evidence="1 2">
    <name type="scientific">Hyalomma asiaticum</name>
    <name type="common">Tick</name>
    <dbReference type="NCBI Taxonomy" id="266040"/>
    <lineage>
        <taxon>Eukaryota</taxon>
        <taxon>Metazoa</taxon>
        <taxon>Ecdysozoa</taxon>
        <taxon>Arthropoda</taxon>
        <taxon>Chelicerata</taxon>
        <taxon>Arachnida</taxon>
        <taxon>Acari</taxon>
        <taxon>Parasitiformes</taxon>
        <taxon>Ixodida</taxon>
        <taxon>Ixodoidea</taxon>
        <taxon>Ixodidae</taxon>
        <taxon>Hyalomminae</taxon>
        <taxon>Hyalomma</taxon>
    </lineage>
</organism>
<dbReference type="Proteomes" id="UP000821845">
    <property type="component" value="Chromosome 4"/>
</dbReference>
<accession>A0ACB7SNJ4</accession>
<reference evidence="1" key="1">
    <citation type="submission" date="2020-05" db="EMBL/GenBank/DDBJ databases">
        <title>Large-scale comparative analyses of tick genomes elucidate their genetic diversity and vector capacities.</title>
        <authorList>
            <person name="Jia N."/>
            <person name="Wang J."/>
            <person name="Shi W."/>
            <person name="Du L."/>
            <person name="Sun Y."/>
            <person name="Zhan W."/>
            <person name="Jiang J."/>
            <person name="Wang Q."/>
            <person name="Zhang B."/>
            <person name="Ji P."/>
            <person name="Sakyi L.B."/>
            <person name="Cui X."/>
            <person name="Yuan T."/>
            <person name="Jiang B."/>
            <person name="Yang W."/>
            <person name="Lam T.T.-Y."/>
            <person name="Chang Q."/>
            <person name="Ding S."/>
            <person name="Wang X."/>
            <person name="Zhu J."/>
            <person name="Ruan X."/>
            <person name="Zhao L."/>
            <person name="Wei J."/>
            <person name="Que T."/>
            <person name="Du C."/>
            <person name="Cheng J."/>
            <person name="Dai P."/>
            <person name="Han X."/>
            <person name="Huang E."/>
            <person name="Gao Y."/>
            <person name="Liu J."/>
            <person name="Shao H."/>
            <person name="Ye R."/>
            <person name="Li L."/>
            <person name="Wei W."/>
            <person name="Wang X."/>
            <person name="Wang C."/>
            <person name="Yang T."/>
            <person name="Huo Q."/>
            <person name="Li W."/>
            <person name="Guo W."/>
            <person name="Chen H."/>
            <person name="Zhou L."/>
            <person name="Ni X."/>
            <person name="Tian J."/>
            <person name="Zhou Y."/>
            <person name="Sheng Y."/>
            <person name="Liu T."/>
            <person name="Pan Y."/>
            <person name="Xia L."/>
            <person name="Li J."/>
            <person name="Zhao F."/>
            <person name="Cao W."/>
        </authorList>
    </citation>
    <scope>NUCLEOTIDE SEQUENCE</scope>
    <source>
        <strain evidence="1">Hyas-2018</strain>
    </source>
</reference>
<proteinExistence type="predicted"/>
<evidence type="ECO:0000313" key="1">
    <source>
        <dbReference type="EMBL" id="KAH6934702.1"/>
    </source>
</evidence>
<sequence length="191" mass="21536">MRMRIYIYVRASEREWGAGRRESERREKERRSTAPTLSYTLSTHAGAPPSSRDASALTRQSALLLSTHSPLLRPHHLLRLLGARISARARSSPLPHRPPHRALRLARLLPPRPSLLTLTTSTTDWRKYSWQPRGKTILHAIHNNVGDPHHPYSAESVNGESLRMRPAVLAASEDGIREKASRSTTLTTGRR</sequence>
<dbReference type="EMBL" id="CM023484">
    <property type="protein sequence ID" value="KAH6934702.1"/>
    <property type="molecule type" value="Genomic_DNA"/>
</dbReference>
<evidence type="ECO:0000313" key="2">
    <source>
        <dbReference type="Proteomes" id="UP000821845"/>
    </source>
</evidence>
<keyword evidence="2" id="KW-1185">Reference proteome</keyword>
<protein>
    <submittedName>
        <fullName evidence="1">Uncharacterized protein</fullName>
    </submittedName>
</protein>
<name>A0ACB7SNJ4_HYAAI</name>
<comment type="caution">
    <text evidence="1">The sequence shown here is derived from an EMBL/GenBank/DDBJ whole genome shotgun (WGS) entry which is preliminary data.</text>
</comment>